<accession>A0A1H0JE44</accession>
<evidence type="ECO:0000313" key="2">
    <source>
        <dbReference type="Proteomes" id="UP000198860"/>
    </source>
</evidence>
<dbReference type="AlphaFoldDB" id="A0A1H0JE44"/>
<protein>
    <submittedName>
        <fullName evidence="1">Uncharacterized protein</fullName>
    </submittedName>
</protein>
<proteinExistence type="predicted"/>
<organism evidence="1 2">
    <name type="scientific">Halobacillus aidingensis</name>
    <dbReference type="NCBI Taxonomy" id="240303"/>
    <lineage>
        <taxon>Bacteria</taxon>
        <taxon>Bacillati</taxon>
        <taxon>Bacillota</taxon>
        <taxon>Bacilli</taxon>
        <taxon>Bacillales</taxon>
        <taxon>Bacillaceae</taxon>
        <taxon>Halobacillus</taxon>
    </lineage>
</organism>
<dbReference type="RefSeq" id="WP_089651674.1">
    <property type="nucleotide sequence ID" value="NZ_FNIZ01000005.1"/>
</dbReference>
<gene>
    <name evidence="1" type="ORF">SAMN05421677_1052</name>
</gene>
<dbReference type="Proteomes" id="UP000198860">
    <property type="component" value="Unassembled WGS sequence"/>
</dbReference>
<evidence type="ECO:0000313" key="1">
    <source>
        <dbReference type="EMBL" id="SDO41904.1"/>
    </source>
</evidence>
<dbReference type="OrthoDB" id="2968090at2"/>
<dbReference type="EMBL" id="FNIZ01000005">
    <property type="protein sequence ID" value="SDO41904.1"/>
    <property type="molecule type" value="Genomic_DNA"/>
</dbReference>
<reference evidence="2" key="1">
    <citation type="submission" date="2016-10" db="EMBL/GenBank/DDBJ databases">
        <authorList>
            <person name="Varghese N."/>
            <person name="Submissions S."/>
        </authorList>
    </citation>
    <scope>NUCLEOTIDE SEQUENCE [LARGE SCALE GENOMIC DNA]</scope>
    <source>
        <strain evidence="2">CGMCC 1.3703</strain>
    </source>
</reference>
<keyword evidence="2" id="KW-1185">Reference proteome</keyword>
<sequence length="132" mass="15489">MSRYLDRIEPEDVRFLMDLSEFKTIVLDMLGEARNLVNIQINYDFLDEPEGDTLVRPMVQLNEISKFTEEDRHTLLKTGFSIDGEPFDNGDYAMEQIFGAEYTILAITEDEDGAFFTIEMPYRNFERQKSHM</sequence>
<name>A0A1H0JE44_HALAD</name>